<organism evidence="3 4">
    <name type="scientific">Colletotrichum godetiae</name>
    <dbReference type="NCBI Taxonomy" id="1209918"/>
    <lineage>
        <taxon>Eukaryota</taxon>
        <taxon>Fungi</taxon>
        <taxon>Dikarya</taxon>
        <taxon>Ascomycota</taxon>
        <taxon>Pezizomycotina</taxon>
        <taxon>Sordariomycetes</taxon>
        <taxon>Hypocreomycetidae</taxon>
        <taxon>Glomerellales</taxon>
        <taxon>Glomerellaceae</taxon>
        <taxon>Colletotrichum</taxon>
        <taxon>Colletotrichum acutatum species complex</taxon>
    </lineage>
</organism>
<evidence type="ECO:0000256" key="2">
    <source>
        <dbReference type="SAM" id="Phobius"/>
    </source>
</evidence>
<feature type="region of interest" description="Disordered" evidence="1">
    <location>
        <begin position="139"/>
        <end position="164"/>
    </location>
</feature>
<sequence length="734" mass="79801">MGHTDPKSHLPRHIISEENDADSSDTVIRTPQSRRSSLASTTAQEFGRNGRTLGGDRGPAQMPLPFGILNSPHGASEKSRQGHFGPPEPIIGQSLKGKPTEKELPSLPPGPQKTVSFLGQRCPETEPGGRQALRAVSNPMSLRKADDQDPLGYHSKGSSRNLCPTSDKILRRSRTVPASASLTPTNLSRGHILRETYQRPAQDYQQRTTLNHWEARQLIPLIRDAEALDSEEKLAVAPPVVACRSLIGETHEFNDQQAAKTHGLPTTASISPFKSSLTSQIDLESPLQENPLTREHIHALQDSLCRVTQKPSVLAVEGLTFEGRVITPRRTEIHKDVLHQREVEKTEALKTKAATTPTTTIIGCDQGLSQSNLCQGQLESKVSESWSMLQNRHVSRRCGEQMSTSTEDISTGKVRHLRTVKIRTQALAPKASQTLTLQRQNDAIHKEVGKYSARNLADNNKQESQAEDPVTSHMSTSTSPLTVLEQATQQGQSKIASTGAARAAVANSGKRTAETRKQSLPASGTPRTLPVSLRKPPPDSVPSRRLRNKFKITRFSNKSPSKSNNTVADVVEADDSRKSLKAFCVMNGRKGNPQNTPTESKELSAASQARLKAGCSTSTALVNSDSEGGDTGGRLRRDVLNKRVLKCATDGKQIAGSLARWYWRAVSPCFDPTSPFRKRLDVNESTWTDVGMFLVALSSGFVVLAAAVRIAQGIAWVIQMVQGLLGGLIAILGS</sequence>
<feature type="region of interest" description="Disordered" evidence="1">
    <location>
        <begin position="1"/>
        <end position="114"/>
    </location>
</feature>
<evidence type="ECO:0000313" key="3">
    <source>
        <dbReference type="EMBL" id="KAK1674713.1"/>
    </source>
</evidence>
<dbReference type="AlphaFoldDB" id="A0AAJ0ALP0"/>
<feature type="transmembrane region" description="Helical" evidence="2">
    <location>
        <begin position="687"/>
        <end position="707"/>
    </location>
</feature>
<reference evidence="3" key="1">
    <citation type="submission" date="2021-06" db="EMBL/GenBank/DDBJ databases">
        <title>Comparative genomics, transcriptomics and evolutionary studies reveal genomic signatures of adaptation to plant cell wall in hemibiotrophic fungi.</title>
        <authorList>
            <consortium name="DOE Joint Genome Institute"/>
            <person name="Baroncelli R."/>
            <person name="Diaz J.F."/>
            <person name="Benocci T."/>
            <person name="Peng M."/>
            <person name="Battaglia E."/>
            <person name="Haridas S."/>
            <person name="Andreopoulos W."/>
            <person name="Labutti K."/>
            <person name="Pangilinan J."/>
            <person name="Floch G.L."/>
            <person name="Makela M.R."/>
            <person name="Henrissat B."/>
            <person name="Grigoriev I.V."/>
            <person name="Crouch J.A."/>
            <person name="De Vries R.P."/>
            <person name="Sukno S.A."/>
            <person name="Thon M.R."/>
        </authorList>
    </citation>
    <scope>NUCLEOTIDE SEQUENCE</scope>
    <source>
        <strain evidence="3">CBS 193.32</strain>
    </source>
</reference>
<protein>
    <submittedName>
        <fullName evidence="3">Uncharacterized protein</fullName>
    </submittedName>
</protein>
<evidence type="ECO:0000256" key="1">
    <source>
        <dbReference type="SAM" id="MobiDB-lite"/>
    </source>
</evidence>
<gene>
    <name evidence="3" type="ORF">BDP55DRAFT_666017</name>
</gene>
<feature type="region of interest" description="Disordered" evidence="1">
    <location>
        <begin position="453"/>
        <end position="547"/>
    </location>
</feature>
<proteinExistence type="predicted"/>
<feature type="compositionally biased region" description="Polar residues" evidence="1">
    <location>
        <begin position="472"/>
        <end position="496"/>
    </location>
</feature>
<accession>A0AAJ0ALP0</accession>
<dbReference type="EMBL" id="JAHMHR010000024">
    <property type="protein sequence ID" value="KAK1674713.1"/>
    <property type="molecule type" value="Genomic_DNA"/>
</dbReference>
<dbReference type="RefSeq" id="XP_060428716.1">
    <property type="nucleotide sequence ID" value="XM_060575074.1"/>
</dbReference>
<evidence type="ECO:0000313" key="4">
    <source>
        <dbReference type="Proteomes" id="UP001224890"/>
    </source>
</evidence>
<dbReference type="Proteomes" id="UP001224890">
    <property type="component" value="Unassembled WGS sequence"/>
</dbReference>
<comment type="caution">
    <text evidence="3">The sequence shown here is derived from an EMBL/GenBank/DDBJ whole genome shotgun (WGS) entry which is preliminary data.</text>
</comment>
<feature type="compositionally biased region" description="Polar residues" evidence="1">
    <location>
        <begin position="24"/>
        <end position="44"/>
    </location>
</feature>
<dbReference type="GeneID" id="85459600"/>
<keyword evidence="2" id="KW-0472">Membrane</keyword>
<name>A0AAJ0ALP0_9PEZI</name>
<feature type="transmembrane region" description="Helical" evidence="2">
    <location>
        <begin position="714"/>
        <end position="733"/>
    </location>
</feature>
<keyword evidence="2" id="KW-1133">Transmembrane helix</keyword>
<keyword evidence="4" id="KW-1185">Reference proteome</keyword>
<keyword evidence="2" id="KW-0812">Transmembrane</keyword>